<feature type="binding site" evidence="12">
    <location>
        <position position="10"/>
    </location>
    <ligand>
        <name>Zn(2+)</name>
        <dbReference type="ChEBI" id="CHEBI:29105"/>
    </ligand>
</feature>
<feature type="domain" description="C2H2-type" evidence="13">
    <location>
        <begin position="401"/>
        <end position="428"/>
    </location>
</feature>
<evidence type="ECO:0000256" key="6">
    <source>
        <dbReference type="ARBA" id="ARBA00022833"/>
    </source>
</evidence>
<dbReference type="Pfam" id="PF07776">
    <property type="entry name" value="zf-AD"/>
    <property type="match status" value="1"/>
</dbReference>
<gene>
    <name evidence="15" type="ORF">ABEB36_005526</name>
</gene>
<dbReference type="FunFam" id="3.30.160.60:FF:000557">
    <property type="entry name" value="zinc finger and SCAN domain-containing protein 29"/>
    <property type="match status" value="1"/>
</dbReference>
<keyword evidence="10" id="KW-0539">Nucleus</keyword>
<dbReference type="GO" id="GO:0003677">
    <property type="term" value="F:DNA binding"/>
    <property type="evidence" value="ECO:0007669"/>
    <property type="project" value="UniProtKB-KW"/>
</dbReference>
<evidence type="ECO:0000256" key="10">
    <source>
        <dbReference type="ARBA" id="ARBA00023242"/>
    </source>
</evidence>
<evidence type="ECO:0000256" key="11">
    <source>
        <dbReference type="PROSITE-ProRule" id="PRU00042"/>
    </source>
</evidence>
<dbReference type="PANTHER" id="PTHR24408">
    <property type="entry name" value="ZINC FINGER PROTEIN"/>
    <property type="match status" value="1"/>
</dbReference>
<dbReference type="SMART" id="SM00355">
    <property type="entry name" value="ZnF_C2H2"/>
    <property type="match status" value="11"/>
</dbReference>
<keyword evidence="8" id="KW-0238">DNA-binding</keyword>
<dbReference type="Gene3D" id="3.30.160.60">
    <property type="entry name" value="Classic Zinc Finger"/>
    <property type="match status" value="10"/>
</dbReference>
<dbReference type="InterPro" id="IPR036236">
    <property type="entry name" value="Znf_C2H2_sf"/>
</dbReference>
<dbReference type="FunFam" id="3.30.160.60:FF:001397">
    <property type="entry name" value="Datilografo, isoform A"/>
    <property type="match status" value="1"/>
</dbReference>
<organism evidence="15 16">
    <name type="scientific">Hypothenemus hampei</name>
    <name type="common">Coffee berry borer</name>
    <dbReference type="NCBI Taxonomy" id="57062"/>
    <lineage>
        <taxon>Eukaryota</taxon>
        <taxon>Metazoa</taxon>
        <taxon>Ecdysozoa</taxon>
        <taxon>Arthropoda</taxon>
        <taxon>Hexapoda</taxon>
        <taxon>Insecta</taxon>
        <taxon>Pterygota</taxon>
        <taxon>Neoptera</taxon>
        <taxon>Endopterygota</taxon>
        <taxon>Coleoptera</taxon>
        <taxon>Polyphaga</taxon>
        <taxon>Cucujiformia</taxon>
        <taxon>Curculionidae</taxon>
        <taxon>Scolytinae</taxon>
        <taxon>Hypothenemus</taxon>
    </lineage>
</organism>
<dbReference type="PROSITE" id="PS00028">
    <property type="entry name" value="ZINC_FINGER_C2H2_1"/>
    <property type="match status" value="10"/>
</dbReference>
<protein>
    <submittedName>
        <fullName evidence="15">Uncharacterized protein</fullName>
    </submittedName>
</protein>
<dbReference type="PROSITE" id="PS50157">
    <property type="entry name" value="ZINC_FINGER_C2H2_2"/>
    <property type="match status" value="11"/>
</dbReference>
<keyword evidence="3 12" id="KW-0479">Metal-binding</keyword>
<dbReference type="InterPro" id="IPR012934">
    <property type="entry name" value="Znf_AD"/>
</dbReference>
<evidence type="ECO:0000256" key="3">
    <source>
        <dbReference type="ARBA" id="ARBA00022723"/>
    </source>
</evidence>
<comment type="caution">
    <text evidence="15">The sequence shown here is derived from an EMBL/GenBank/DDBJ whole genome shotgun (WGS) entry which is preliminary data.</text>
</comment>
<dbReference type="FunFam" id="3.30.160.60:FF:001450">
    <property type="entry name" value="zinc finger protein 774"/>
    <property type="match status" value="1"/>
</dbReference>
<proteinExistence type="inferred from homology"/>
<dbReference type="Pfam" id="PF00096">
    <property type="entry name" value="zf-C2H2"/>
    <property type="match status" value="9"/>
</dbReference>
<feature type="domain" description="C2H2-type" evidence="13">
    <location>
        <begin position="484"/>
        <end position="511"/>
    </location>
</feature>
<evidence type="ECO:0000259" key="13">
    <source>
        <dbReference type="PROSITE" id="PS50157"/>
    </source>
</evidence>
<reference evidence="15 16" key="1">
    <citation type="submission" date="2024-05" db="EMBL/GenBank/DDBJ databases">
        <title>Genetic variation in Jamaican populations of the coffee berry borer (Hypothenemus hampei).</title>
        <authorList>
            <person name="Errbii M."/>
            <person name="Myrie A."/>
        </authorList>
    </citation>
    <scope>NUCLEOTIDE SEQUENCE [LARGE SCALE GENOMIC DNA]</scope>
    <source>
        <strain evidence="15">JA-Hopewell-2020-01-JO</strain>
        <tissue evidence="15">Whole body</tissue>
    </source>
</reference>
<dbReference type="AlphaFoldDB" id="A0ABD1EYW0"/>
<evidence type="ECO:0000256" key="12">
    <source>
        <dbReference type="PROSITE-ProRule" id="PRU01263"/>
    </source>
</evidence>
<dbReference type="FunFam" id="3.30.160.60:FF:001480">
    <property type="entry name" value="Si:cabz01071911.3"/>
    <property type="match status" value="1"/>
</dbReference>
<evidence type="ECO:0000256" key="4">
    <source>
        <dbReference type="ARBA" id="ARBA00022737"/>
    </source>
</evidence>
<dbReference type="SUPFAM" id="SSF57667">
    <property type="entry name" value="beta-beta-alpha zinc fingers"/>
    <property type="match status" value="6"/>
</dbReference>
<evidence type="ECO:0000313" key="15">
    <source>
        <dbReference type="EMBL" id="KAL1506098.1"/>
    </source>
</evidence>
<feature type="binding site" evidence="12">
    <location>
        <position position="51"/>
    </location>
    <ligand>
        <name>Zn(2+)</name>
        <dbReference type="ChEBI" id="CHEBI:29105"/>
    </ligand>
</feature>
<dbReference type="EMBL" id="JBDJPC010000004">
    <property type="protein sequence ID" value="KAL1506098.1"/>
    <property type="molecule type" value="Genomic_DNA"/>
</dbReference>
<dbReference type="PROSITE" id="PS51915">
    <property type="entry name" value="ZAD"/>
    <property type="match status" value="1"/>
</dbReference>
<evidence type="ECO:0000256" key="1">
    <source>
        <dbReference type="ARBA" id="ARBA00004123"/>
    </source>
</evidence>
<dbReference type="PANTHER" id="PTHR24408:SF34">
    <property type="entry name" value="ZINC FINGER PROTEIN 672-RELATED"/>
    <property type="match status" value="1"/>
</dbReference>
<dbReference type="Gene3D" id="3.40.1800.20">
    <property type="match status" value="1"/>
</dbReference>
<evidence type="ECO:0000313" key="16">
    <source>
        <dbReference type="Proteomes" id="UP001566132"/>
    </source>
</evidence>
<evidence type="ECO:0000256" key="9">
    <source>
        <dbReference type="ARBA" id="ARBA00023163"/>
    </source>
</evidence>
<feature type="binding site" evidence="12">
    <location>
        <position position="7"/>
    </location>
    <ligand>
        <name>Zn(2+)</name>
        <dbReference type="ChEBI" id="CHEBI:29105"/>
    </ligand>
</feature>
<feature type="domain" description="C2H2-type" evidence="13">
    <location>
        <begin position="572"/>
        <end position="599"/>
    </location>
</feature>
<feature type="domain" description="C2H2-type" evidence="13">
    <location>
        <begin position="428"/>
        <end position="455"/>
    </location>
</feature>
<keyword evidence="6 12" id="KW-0862">Zinc</keyword>
<comment type="subcellular location">
    <subcellularLocation>
        <location evidence="1">Nucleus</location>
    </subcellularLocation>
</comment>
<dbReference type="SUPFAM" id="SSF57716">
    <property type="entry name" value="Glucocorticoid receptor-like (DNA-binding domain)"/>
    <property type="match status" value="1"/>
</dbReference>
<dbReference type="SMART" id="SM00868">
    <property type="entry name" value="zf-AD"/>
    <property type="match status" value="1"/>
</dbReference>
<evidence type="ECO:0000256" key="5">
    <source>
        <dbReference type="ARBA" id="ARBA00022771"/>
    </source>
</evidence>
<feature type="domain" description="C2H2-type" evidence="13">
    <location>
        <begin position="512"/>
        <end position="539"/>
    </location>
</feature>
<accession>A0ABD1EYW0</accession>
<evidence type="ECO:0000259" key="14">
    <source>
        <dbReference type="PROSITE" id="PS51915"/>
    </source>
</evidence>
<feature type="domain" description="C2H2-type" evidence="13">
    <location>
        <begin position="373"/>
        <end position="400"/>
    </location>
</feature>
<evidence type="ECO:0000256" key="2">
    <source>
        <dbReference type="ARBA" id="ARBA00006991"/>
    </source>
</evidence>
<dbReference type="GO" id="GO:0005634">
    <property type="term" value="C:nucleus"/>
    <property type="evidence" value="ECO:0007669"/>
    <property type="project" value="UniProtKB-SubCell"/>
</dbReference>
<feature type="domain" description="C2H2-type" evidence="13">
    <location>
        <begin position="456"/>
        <end position="483"/>
    </location>
</feature>
<dbReference type="Pfam" id="PF12874">
    <property type="entry name" value="zf-met"/>
    <property type="match status" value="1"/>
</dbReference>
<evidence type="ECO:0000256" key="7">
    <source>
        <dbReference type="ARBA" id="ARBA00023015"/>
    </source>
</evidence>
<dbReference type="Proteomes" id="UP001566132">
    <property type="component" value="Unassembled WGS sequence"/>
</dbReference>
<dbReference type="FunFam" id="3.30.160.60:FF:000624">
    <property type="entry name" value="zinc finger protein 697"/>
    <property type="match status" value="2"/>
</dbReference>
<dbReference type="GO" id="GO:0008270">
    <property type="term" value="F:zinc ion binding"/>
    <property type="evidence" value="ECO:0007669"/>
    <property type="project" value="UniProtKB-UniRule"/>
</dbReference>
<feature type="domain" description="ZAD" evidence="14">
    <location>
        <begin position="5"/>
        <end position="75"/>
    </location>
</feature>
<keyword evidence="7" id="KW-0805">Transcription regulation</keyword>
<keyword evidence="9" id="KW-0804">Transcription</keyword>
<feature type="domain" description="C2H2-type" evidence="13">
    <location>
        <begin position="540"/>
        <end position="568"/>
    </location>
</feature>
<dbReference type="InterPro" id="IPR013087">
    <property type="entry name" value="Znf_C2H2_type"/>
</dbReference>
<feature type="domain" description="C2H2-type" evidence="13">
    <location>
        <begin position="337"/>
        <end position="365"/>
    </location>
</feature>
<keyword evidence="4" id="KW-0677">Repeat</keyword>
<sequence>MKLDKICRTCLAQKTDLKKLFDACIPNMIMSFTSMQIIEGDGLPPQICTQCLREVNKAFCFKQKCEKSDSTLRTYLQSLTYNNHIGEICNLPNDMATNHSNMLSHENVMQSCNGSLMNSCSVMSNTNNILANDQIHNTMELKPENNGMNTAMYEISNSIAESINPLNHGNLVLENNVMNEVRTDFFGTSEVLQQSSFFQDIFNEAADQSLVDNFTNHQANNVVSDLAETMQSLQTIAEQYLPESWDNENQICPINTEDTTNNFNLIDNIYKCQFCGESFKDTWSLDEHTKSQACQDKYFCSNITNELTKSMLLEYTFDTNSKDNFTFENIESRSQNLLCDICDRTFTDQKYLKKHLKDIHFIDTTSVQEEKKNICTLCGKRYKNSKILNLHMRTHTGERPLKCDICSRTFALPSSLHKHVRIHKEKQFACNICGKRFNQQSNVNTHILTHSGEKPHSCSTCGKRFSTNTNLEVHKRIHTGVKPFVCTFCDKAFISSTQLKKHMMVHTGEKPYSCWICGQSFRRKETRDTHVRYHTRERPYACKVCDKKYISKSHLRDHVKSNHQNEHERKFDYCMICSKKFTSLKTLNAHIRSHTGQNPFVCSFCNKCYVSRKSLNAHVKNSHSQSA</sequence>
<feature type="binding site" evidence="12">
    <location>
        <position position="48"/>
    </location>
    <ligand>
        <name>Zn(2+)</name>
        <dbReference type="ChEBI" id="CHEBI:29105"/>
    </ligand>
</feature>
<evidence type="ECO:0000256" key="8">
    <source>
        <dbReference type="ARBA" id="ARBA00023125"/>
    </source>
</evidence>
<dbReference type="FunFam" id="3.30.160.60:FF:000630">
    <property type="entry name" value="Zinc finger protein 180"/>
    <property type="match status" value="1"/>
</dbReference>
<feature type="domain" description="C2H2-type" evidence="13">
    <location>
        <begin position="600"/>
        <end position="627"/>
    </location>
</feature>
<keyword evidence="16" id="KW-1185">Reference proteome</keyword>
<feature type="domain" description="C2H2-type" evidence="13">
    <location>
        <begin position="270"/>
        <end position="297"/>
    </location>
</feature>
<keyword evidence="5 11" id="KW-0863">Zinc-finger</keyword>
<name>A0ABD1EYW0_HYPHA</name>
<comment type="similarity">
    <text evidence="2">Belongs to the krueppel C2H2-type zinc-finger protein family.</text>
</comment>